<dbReference type="GO" id="GO:0005524">
    <property type="term" value="F:ATP binding"/>
    <property type="evidence" value="ECO:0007669"/>
    <property type="project" value="UniProtKB-KW"/>
</dbReference>
<evidence type="ECO:0000256" key="4">
    <source>
        <dbReference type="ARBA" id="ARBA00022679"/>
    </source>
</evidence>
<dbReference type="EC" id="2.7.4.23" evidence="3"/>
<comment type="catalytic activity">
    <reaction evidence="1">
        <text>alpha-D-ribose 1,5-bisphosphate + ATP = 5-phospho-alpha-D-ribose 1-diphosphate + ADP</text>
        <dbReference type="Rhea" id="RHEA:20109"/>
        <dbReference type="ChEBI" id="CHEBI:30616"/>
        <dbReference type="ChEBI" id="CHEBI:58017"/>
        <dbReference type="ChEBI" id="CHEBI:68688"/>
        <dbReference type="ChEBI" id="CHEBI:456216"/>
        <dbReference type="EC" id="2.7.4.23"/>
    </reaction>
</comment>
<comment type="pathway">
    <text evidence="2">Metabolic intermediate biosynthesis; 5-phospho-alpha-D-ribose 1-diphosphate biosynthesis; 5-phospho-alpha-D-ribose 1-diphosphate from D-ribose 5-phosphate (route II): step 3/3.</text>
</comment>
<evidence type="ECO:0000256" key="1">
    <source>
        <dbReference type="ARBA" id="ARBA00000373"/>
    </source>
</evidence>
<evidence type="ECO:0000256" key="5">
    <source>
        <dbReference type="ARBA" id="ARBA00022741"/>
    </source>
</evidence>
<dbReference type="Gene3D" id="3.40.50.300">
    <property type="entry name" value="P-loop containing nucleotide triphosphate hydrolases"/>
    <property type="match status" value="1"/>
</dbReference>
<evidence type="ECO:0000256" key="6">
    <source>
        <dbReference type="ARBA" id="ARBA00022840"/>
    </source>
</evidence>
<evidence type="ECO:0000259" key="7">
    <source>
        <dbReference type="SMART" id="SM00072"/>
    </source>
</evidence>
<dbReference type="RefSeq" id="WP_132937680.1">
    <property type="nucleotide sequence ID" value="NZ_CP119676.1"/>
</dbReference>
<reference evidence="8 9" key="1">
    <citation type="submission" date="2019-03" db="EMBL/GenBank/DDBJ databases">
        <title>Genomic Encyclopedia of Type Strains, Phase IV (KMG-IV): sequencing the most valuable type-strain genomes for metagenomic binning, comparative biology and taxonomic classification.</title>
        <authorList>
            <person name="Goeker M."/>
        </authorList>
    </citation>
    <scope>NUCLEOTIDE SEQUENCE [LARGE SCALE GENOMIC DNA]</scope>
    <source>
        <strain evidence="8 9">DSM 101688</strain>
    </source>
</reference>
<dbReference type="Proteomes" id="UP000295304">
    <property type="component" value="Unassembled WGS sequence"/>
</dbReference>
<accession>A0A4R3JJB6</accession>
<sequence>MITRGTLFLVVGPSGAGKDAVIAGVRKKFMFDHRVVFPRRAITRVPDGIGEDHIPLSEEIFETRLNAGHFCLNWYAHNLRYGVPVIVERHLREGRSVVVNVSRTVIDEARRRLAPLKVIVITAPAEELARRLMARGREKRGEIKKRVARADAFVVEGADVVEIDNGGSLSDSVDIFSAEITGALNPAKDIARQA</sequence>
<evidence type="ECO:0000256" key="2">
    <source>
        <dbReference type="ARBA" id="ARBA00005069"/>
    </source>
</evidence>
<dbReference type="UniPathway" id="UPA00087">
    <property type="reaction ID" value="UER00175"/>
</dbReference>
<keyword evidence="8" id="KW-0418">Kinase</keyword>
<dbReference type="EMBL" id="SLZW01000001">
    <property type="protein sequence ID" value="TCS64950.1"/>
    <property type="molecule type" value="Genomic_DNA"/>
</dbReference>
<dbReference type="OrthoDB" id="341217at2"/>
<proteinExistence type="predicted"/>
<dbReference type="InterPro" id="IPR012699">
    <property type="entry name" value="PhnN"/>
</dbReference>
<keyword evidence="6" id="KW-0067">ATP-binding</keyword>
<keyword evidence="9" id="KW-1185">Reference proteome</keyword>
<dbReference type="GO" id="GO:0033863">
    <property type="term" value="F:ribose 1,5-bisphosphate phosphokinase activity"/>
    <property type="evidence" value="ECO:0007669"/>
    <property type="project" value="UniProtKB-EC"/>
</dbReference>
<dbReference type="InterPro" id="IPR027417">
    <property type="entry name" value="P-loop_NTPase"/>
</dbReference>
<dbReference type="SUPFAM" id="SSF52540">
    <property type="entry name" value="P-loop containing nucleoside triphosphate hydrolases"/>
    <property type="match status" value="1"/>
</dbReference>
<dbReference type="PANTHER" id="PTHR23117:SF8">
    <property type="entry name" value="RIBOSE 1,5-BISPHOSPHATE PHOSPHOKINASE PHNN"/>
    <property type="match status" value="1"/>
</dbReference>
<comment type="caution">
    <text evidence="8">The sequence shown here is derived from an EMBL/GenBank/DDBJ whole genome shotgun (WGS) entry which is preliminary data.</text>
</comment>
<keyword evidence="5" id="KW-0547">Nucleotide-binding</keyword>
<organism evidence="8 9">
    <name type="scientific">Varunaivibrio sulfuroxidans</name>
    <dbReference type="NCBI Taxonomy" id="1773489"/>
    <lineage>
        <taxon>Bacteria</taxon>
        <taxon>Pseudomonadati</taxon>
        <taxon>Pseudomonadota</taxon>
        <taxon>Alphaproteobacteria</taxon>
        <taxon>Rhodospirillales</taxon>
        <taxon>Magnetovibrionaceae</taxon>
        <taxon>Varunaivibrio</taxon>
    </lineage>
</organism>
<dbReference type="GO" id="GO:0006015">
    <property type="term" value="P:5-phosphoribose 1-diphosphate biosynthetic process"/>
    <property type="evidence" value="ECO:0007669"/>
    <property type="project" value="UniProtKB-UniPathway"/>
</dbReference>
<dbReference type="NCBIfam" id="TIGR02322">
    <property type="entry name" value="phosphon_PhnN"/>
    <property type="match status" value="1"/>
</dbReference>
<keyword evidence="4" id="KW-0808">Transferase</keyword>
<evidence type="ECO:0000313" key="9">
    <source>
        <dbReference type="Proteomes" id="UP000295304"/>
    </source>
</evidence>
<name>A0A4R3JJB6_9PROT</name>
<dbReference type="PANTHER" id="PTHR23117">
    <property type="entry name" value="GUANYLATE KINASE-RELATED"/>
    <property type="match status" value="1"/>
</dbReference>
<dbReference type="SMART" id="SM00072">
    <property type="entry name" value="GuKc"/>
    <property type="match status" value="1"/>
</dbReference>
<dbReference type="InterPro" id="IPR008145">
    <property type="entry name" value="GK/Ca_channel_bsu"/>
</dbReference>
<evidence type="ECO:0000313" key="8">
    <source>
        <dbReference type="EMBL" id="TCS64950.1"/>
    </source>
</evidence>
<protein>
    <recommendedName>
        <fullName evidence="3">ribose 1,5-bisphosphate phosphokinase</fullName>
        <ecNumber evidence="3">2.7.4.23</ecNumber>
    </recommendedName>
</protein>
<gene>
    <name evidence="8" type="ORF">EDD55_101281</name>
</gene>
<feature type="domain" description="Guanylate kinase/L-type calcium channel beta subunit" evidence="7">
    <location>
        <begin position="4"/>
        <end position="180"/>
    </location>
</feature>
<evidence type="ECO:0000256" key="3">
    <source>
        <dbReference type="ARBA" id="ARBA00012892"/>
    </source>
</evidence>
<dbReference type="AlphaFoldDB" id="A0A4R3JJB6"/>
<dbReference type="GO" id="GO:0005829">
    <property type="term" value="C:cytosol"/>
    <property type="evidence" value="ECO:0007669"/>
    <property type="project" value="TreeGrafter"/>
</dbReference>